<reference evidence="1" key="1">
    <citation type="journal article" date="2014" name="Front. Microbiol.">
        <title>High frequency of phylogenetically diverse reductive dehalogenase-homologous genes in deep subseafloor sedimentary metagenomes.</title>
        <authorList>
            <person name="Kawai M."/>
            <person name="Futagami T."/>
            <person name="Toyoda A."/>
            <person name="Takaki Y."/>
            <person name="Nishi S."/>
            <person name="Hori S."/>
            <person name="Arai W."/>
            <person name="Tsubouchi T."/>
            <person name="Morono Y."/>
            <person name="Uchiyama I."/>
            <person name="Ito T."/>
            <person name="Fujiyama A."/>
            <person name="Inagaki F."/>
            <person name="Takami H."/>
        </authorList>
    </citation>
    <scope>NUCLEOTIDE SEQUENCE</scope>
    <source>
        <strain evidence="1">Expedition CK06-06</strain>
    </source>
</reference>
<evidence type="ECO:0000313" key="1">
    <source>
        <dbReference type="EMBL" id="GAG03737.1"/>
    </source>
</evidence>
<sequence length="183" mass="20446">EPKTVPRRVAARPVIGIPERIETIRGRKYETLRSTPAPATDPTVGHFPYGYPDVEIEEMREILITPVPPVYPISYDKKIRSATSSLNIPQKTHRIIKESEIISEVQPRDVKIRPDAEPSGLPSIILGELDTTIDWDRVSAAKGRGTYKVPELKDRIRSLGGKPVSGGKKIDYVNQLLAMRQGE</sequence>
<organism evidence="1">
    <name type="scientific">marine sediment metagenome</name>
    <dbReference type="NCBI Taxonomy" id="412755"/>
    <lineage>
        <taxon>unclassified sequences</taxon>
        <taxon>metagenomes</taxon>
        <taxon>ecological metagenomes</taxon>
    </lineage>
</organism>
<dbReference type="AlphaFoldDB" id="X0UX11"/>
<accession>X0UX11</accession>
<feature type="non-terminal residue" evidence="1">
    <location>
        <position position="1"/>
    </location>
</feature>
<comment type="caution">
    <text evidence="1">The sequence shown here is derived from an EMBL/GenBank/DDBJ whole genome shotgun (WGS) entry which is preliminary data.</text>
</comment>
<gene>
    <name evidence="1" type="ORF">S01H1_38272</name>
</gene>
<dbReference type="EMBL" id="BARS01024083">
    <property type="protein sequence ID" value="GAG03737.1"/>
    <property type="molecule type" value="Genomic_DNA"/>
</dbReference>
<name>X0UX11_9ZZZZ</name>
<protein>
    <submittedName>
        <fullName evidence="1">Uncharacterized protein</fullName>
    </submittedName>
</protein>
<proteinExistence type="predicted"/>